<dbReference type="Proteomes" id="UP000325577">
    <property type="component" value="Linkage Group LG0"/>
</dbReference>
<dbReference type="GO" id="GO:0005524">
    <property type="term" value="F:ATP binding"/>
    <property type="evidence" value="ECO:0007669"/>
    <property type="project" value="UniProtKB-UniRule"/>
</dbReference>
<dbReference type="PANTHER" id="PTHR47976:SF15">
    <property type="entry name" value="G-TYPE LECTIN S-RECEPTOR-LIKE SERINE_THREONINE-PROTEIN KINASE RLK1"/>
    <property type="match status" value="1"/>
</dbReference>
<sequence>MTKASGVCGYNNVSRPSADRRPNYECPQGYSFLDPNDQFSSCKPNFIWGCNDRPYSSEDSYYIEELPNTDCPFSDYMQLQPFSEGECRNSCLQDCMCSAAIFRDQTCWKKKLPLSNGRTDTTEMGKAFIKVCKVGAIFLGFFFIYKKRVKRIHQVESEVETNLRCFSYKELAEATTGFKEELGRGTFGVVFKGEINIGSGNFVAVKKLDRMVQER</sequence>
<dbReference type="AlphaFoldDB" id="A0A5J5C6T0"/>
<keyword evidence="1" id="KW-0732">Signal</keyword>
<evidence type="ECO:0000313" key="4">
    <source>
        <dbReference type="Proteomes" id="UP000325577"/>
    </source>
</evidence>
<keyword evidence="2" id="KW-0067">ATP-binding</keyword>
<keyword evidence="4" id="KW-1185">Reference proteome</keyword>
<protein>
    <recommendedName>
        <fullName evidence="5">Apple domain-containing protein</fullName>
    </recommendedName>
</protein>
<evidence type="ECO:0000313" key="3">
    <source>
        <dbReference type="EMBL" id="KAA8549587.1"/>
    </source>
</evidence>
<keyword evidence="2" id="KW-0547">Nucleotide-binding</keyword>
<name>A0A5J5C6T0_9ASTE</name>
<dbReference type="PROSITE" id="PS00107">
    <property type="entry name" value="PROTEIN_KINASE_ATP"/>
    <property type="match status" value="1"/>
</dbReference>
<dbReference type="PANTHER" id="PTHR47976">
    <property type="entry name" value="G-TYPE LECTIN S-RECEPTOR-LIKE SERINE/THREONINE-PROTEIN KINASE SD2-5"/>
    <property type="match status" value="1"/>
</dbReference>
<dbReference type="SUPFAM" id="SSF56112">
    <property type="entry name" value="Protein kinase-like (PK-like)"/>
    <property type="match status" value="1"/>
</dbReference>
<dbReference type="OrthoDB" id="5857966at2759"/>
<evidence type="ECO:0000256" key="2">
    <source>
        <dbReference type="PROSITE-ProRule" id="PRU10141"/>
    </source>
</evidence>
<feature type="binding site" evidence="2">
    <location>
        <position position="207"/>
    </location>
    <ligand>
        <name>ATP</name>
        <dbReference type="ChEBI" id="CHEBI:30616"/>
    </ligand>
</feature>
<reference evidence="3 4" key="1">
    <citation type="submission" date="2019-09" db="EMBL/GenBank/DDBJ databases">
        <title>A chromosome-level genome assembly of the Chinese tupelo Nyssa sinensis.</title>
        <authorList>
            <person name="Yang X."/>
            <person name="Kang M."/>
            <person name="Yang Y."/>
            <person name="Xiong H."/>
            <person name="Wang M."/>
            <person name="Zhang Z."/>
            <person name="Wang Z."/>
            <person name="Wu H."/>
            <person name="Ma T."/>
            <person name="Liu J."/>
            <person name="Xi Z."/>
        </authorList>
    </citation>
    <scope>NUCLEOTIDE SEQUENCE [LARGE SCALE GENOMIC DNA]</scope>
    <source>
        <strain evidence="3">J267</strain>
        <tissue evidence="3">Leaf</tissue>
    </source>
</reference>
<organism evidence="3 4">
    <name type="scientific">Nyssa sinensis</name>
    <dbReference type="NCBI Taxonomy" id="561372"/>
    <lineage>
        <taxon>Eukaryota</taxon>
        <taxon>Viridiplantae</taxon>
        <taxon>Streptophyta</taxon>
        <taxon>Embryophyta</taxon>
        <taxon>Tracheophyta</taxon>
        <taxon>Spermatophyta</taxon>
        <taxon>Magnoliopsida</taxon>
        <taxon>eudicotyledons</taxon>
        <taxon>Gunneridae</taxon>
        <taxon>Pentapetalae</taxon>
        <taxon>asterids</taxon>
        <taxon>Cornales</taxon>
        <taxon>Nyssaceae</taxon>
        <taxon>Nyssa</taxon>
    </lineage>
</organism>
<dbReference type="InterPro" id="IPR051343">
    <property type="entry name" value="G-type_lectin_kinases/EP1-like"/>
</dbReference>
<dbReference type="Gene3D" id="3.30.200.20">
    <property type="entry name" value="Phosphorylase Kinase, domain 1"/>
    <property type="match status" value="1"/>
</dbReference>
<evidence type="ECO:0000256" key="1">
    <source>
        <dbReference type="ARBA" id="ARBA00022729"/>
    </source>
</evidence>
<dbReference type="InterPro" id="IPR017441">
    <property type="entry name" value="Protein_kinase_ATP_BS"/>
</dbReference>
<proteinExistence type="predicted"/>
<dbReference type="EMBL" id="CM018031">
    <property type="protein sequence ID" value="KAA8549587.1"/>
    <property type="molecule type" value="Genomic_DNA"/>
</dbReference>
<gene>
    <name evidence="3" type="ORF">F0562_001395</name>
</gene>
<evidence type="ECO:0008006" key="5">
    <source>
        <dbReference type="Google" id="ProtNLM"/>
    </source>
</evidence>
<dbReference type="InterPro" id="IPR011009">
    <property type="entry name" value="Kinase-like_dom_sf"/>
</dbReference>
<accession>A0A5J5C6T0</accession>